<reference evidence="2 3" key="1">
    <citation type="submission" date="2020-08" db="EMBL/GenBank/DDBJ databases">
        <title>Bridging the membrane lipid divide: bacteria of the FCB group superphylum have the potential to synthesize archaeal ether lipids.</title>
        <authorList>
            <person name="Villanueva L."/>
            <person name="Von Meijenfeldt F.A.B."/>
            <person name="Westbye A.B."/>
            <person name="Yadav S."/>
            <person name="Hopmans E.C."/>
            <person name="Dutilh B.E."/>
            <person name="Sinninghe Damste J.S."/>
        </authorList>
    </citation>
    <scope>NUCLEOTIDE SEQUENCE [LARGE SCALE GENOMIC DNA]</scope>
    <source>
        <strain evidence="2">NIOZ-UU82</strain>
    </source>
</reference>
<gene>
    <name evidence="2" type="ORF">H8E80_05655</name>
</gene>
<dbReference type="AlphaFoldDB" id="A0A8J6TAC3"/>
<proteinExistence type="predicted"/>
<comment type="caution">
    <text evidence="2">The sequence shown here is derived from an EMBL/GenBank/DDBJ whole genome shotgun (WGS) entry which is preliminary data.</text>
</comment>
<dbReference type="InterPro" id="IPR025493">
    <property type="entry name" value="DUF4384"/>
</dbReference>
<dbReference type="Pfam" id="PF14326">
    <property type="entry name" value="DUF4384"/>
    <property type="match status" value="1"/>
</dbReference>
<accession>A0A8J6TAC3</accession>
<dbReference type="EMBL" id="JACNLL010000054">
    <property type="protein sequence ID" value="MBC8199516.1"/>
    <property type="molecule type" value="Genomic_DNA"/>
</dbReference>
<name>A0A8J6TAC3_9BACT</name>
<evidence type="ECO:0000313" key="2">
    <source>
        <dbReference type="EMBL" id="MBC8199516.1"/>
    </source>
</evidence>
<feature type="domain" description="DUF4384" evidence="1">
    <location>
        <begin position="191"/>
        <end position="263"/>
    </location>
</feature>
<evidence type="ECO:0000259" key="1">
    <source>
        <dbReference type="Pfam" id="PF14326"/>
    </source>
</evidence>
<sequence>MKRIIFLVPMLQRGNAYHIGSHAGAWEPGKTNLSVLCDLCGKKTLMLINKIISVLFCLLLLLAPVSAGSADGRWVTCEGQAEVANVTAAEAVQIALTEARRNAIEEVAGVQLASASIVQDFTLLSDVVNSSSYGQIVAEKVVQWDVEVLQKDKTKPPVIVYKVKLCARVARPEGKPDPAFKLDAKLNKSVFTTGEEMFVKARANRQCFITLINLTADSRAIVLVPSMVRTQSRLAKGDRFRFPTKSEQASGIHLKVGTLPGHKKDREAIMVVATKNRQPLPPKLDNTPYYTADAVGSWLVDIPLSERTIKVLPYEIVSK</sequence>
<organism evidence="2 3">
    <name type="scientific">Candidatus Desulfaltia bathyphila</name>
    <dbReference type="NCBI Taxonomy" id="2841697"/>
    <lineage>
        <taxon>Bacteria</taxon>
        <taxon>Pseudomonadati</taxon>
        <taxon>Thermodesulfobacteriota</taxon>
        <taxon>Desulfobacteria</taxon>
        <taxon>Desulfobacterales</taxon>
        <taxon>Desulfobacterales incertae sedis</taxon>
        <taxon>Candidatus Desulfaltia</taxon>
    </lineage>
</organism>
<dbReference type="Proteomes" id="UP000603545">
    <property type="component" value="Unassembled WGS sequence"/>
</dbReference>
<protein>
    <submittedName>
        <fullName evidence="2">DUF4384 domain-containing protein</fullName>
    </submittedName>
</protein>
<evidence type="ECO:0000313" key="3">
    <source>
        <dbReference type="Proteomes" id="UP000603545"/>
    </source>
</evidence>